<evidence type="ECO:0000313" key="2">
    <source>
        <dbReference type="Proteomes" id="UP001176941"/>
    </source>
</evidence>
<protein>
    <submittedName>
        <fullName evidence="1">Uncharacterized protein</fullName>
    </submittedName>
</protein>
<reference evidence="1" key="1">
    <citation type="submission" date="2023-04" db="EMBL/GenBank/DDBJ databases">
        <authorList>
            <consortium name="ELIXIR-Norway"/>
        </authorList>
    </citation>
    <scope>NUCLEOTIDE SEQUENCE [LARGE SCALE GENOMIC DNA]</scope>
</reference>
<accession>A0ABN8ZEP1</accession>
<dbReference type="Proteomes" id="UP001176941">
    <property type="component" value="Chromosome 30"/>
</dbReference>
<sequence>MPFPSFFFQSLLPGHLLQYGRQGEPWGEAEVVEDLGWAWLSSVGRRAPGPLLAPPPTQHPQPGFLESYYSPCISHSSLALGTQNAHMPAQSCPTLRDPMNWVPQGSVMGFSSQEYWRTLPSLVPGDLPVPGIEPASFGCPALAGYHCTSWEARNSKYMAFKSTPAPQKVNFMSCSISHSIVPVMTL</sequence>
<proteinExistence type="predicted"/>
<keyword evidence="2" id="KW-1185">Reference proteome</keyword>
<name>A0ABN8ZEP1_RANTA</name>
<evidence type="ECO:0000313" key="1">
    <source>
        <dbReference type="EMBL" id="CAI9171078.1"/>
    </source>
</evidence>
<gene>
    <name evidence="1" type="ORF">MRATA1EN1_LOCUS20040</name>
</gene>
<dbReference type="EMBL" id="OX459966">
    <property type="protein sequence ID" value="CAI9171078.1"/>
    <property type="molecule type" value="Genomic_DNA"/>
</dbReference>
<organism evidence="1 2">
    <name type="scientific">Rangifer tarandus platyrhynchus</name>
    <name type="common">Svalbard reindeer</name>
    <dbReference type="NCBI Taxonomy" id="3082113"/>
    <lineage>
        <taxon>Eukaryota</taxon>
        <taxon>Metazoa</taxon>
        <taxon>Chordata</taxon>
        <taxon>Craniata</taxon>
        <taxon>Vertebrata</taxon>
        <taxon>Euteleostomi</taxon>
        <taxon>Mammalia</taxon>
        <taxon>Eutheria</taxon>
        <taxon>Laurasiatheria</taxon>
        <taxon>Artiodactyla</taxon>
        <taxon>Ruminantia</taxon>
        <taxon>Pecora</taxon>
        <taxon>Cervidae</taxon>
        <taxon>Odocoileinae</taxon>
        <taxon>Rangifer</taxon>
    </lineage>
</organism>